<evidence type="ECO:0000256" key="1">
    <source>
        <dbReference type="SAM" id="MobiDB-lite"/>
    </source>
</evidence>
<gene>
    <name evidence="2" type="ORF">GQ55_5G259000</name>
</gene>
<accession>A0A2T7DK86</accession>
<protein>
    <submittedName>
        <fullName evidence="2">Uncharacterized protein</fullName>
    </submittedName>
</protein>
<organism evidence="2 3">
    <name type="scientific">Panicum hallii var. hallii</name>
    <dbReference type="NCBI Taxonomy" id="1504633"/>
    <lineage>
        <taxon>Eukaryota</taxon>
        <taxon>Viridiplantae</taxon>
        <taxon>Streptophyta</taxon>
        <taxon>Embryophyta</taxon>
        <taxon>Tracheophyta</taxon>
        <taxon>Spermatophyta</taxon>
        <taxon>Magnoliopsida</taxon>
        <taxon>Liliopsida</taxon>
        <taxon>Poales</taxon>
        <taxon>Poaceae</taxon>
        <taxon>PACMAD clade</taxon>
        <taxon>Panicoideae</taxon>
        <taxon>Panicodae</taxon>
        <taxon>Paniceae</taxon>
        <taxon>Panicinae</taxon>
        <taxon>Panicum</taxon>
        <taxon>Panicum sect. Panicum</taxon>
    </lineage>
</organism>
<dbReference type="Gramene" id="PUZ55996">
    <property type="protein sequence ID" value="PUZ55996"/>
    <property type="gene ID" value="GQ55_5G259000"/>
</dbReference>
<dbReference type="AlphaFoldDB" id="A0A2T7DK86"/>
<feature type="compositionally biased region" description="Pro residues" evidence="1">
    <location>
        <begin position="52"/>
        <end position="69"/>
    </location>
</feature>
<sequence length="87" mass="9784">MKRRLLYLCAARCQCHLLQLAAAGLRRGHAPPARTGHTFLHARPLPRHLHPPLSPSSPRRPPRKSPPPRTGHSGIGLLFIVDPWFYC</sequence>
<evidence type="ECO:0000313" key="2">
    <source>
        <dbReference type="EMBL" id="PUZ55996.1"/>
    </source>
</evidence>
<feature type="region of interest" description="Disordered" evidence="1">
    <location>
        <begin position="28"/>
        <end position="75"/>
    </location>
</feature>
<reference evidence="2 3" key="1">
    <citation type="submission" date="2018-04" db="EMBL/GenBank/DDBJ databases">
        <title>WGS assembly of Panicum hallii var. hallii HAL2.</title>
        <authorList>
            <person name="Lovell J."/>
            <person name="Jenkins J."/>
            <person name="Lowry D."/>
            <person name="Mamidi S."/>
            <person name="Sreedasyam A."/>
            <person name="Weng X."/>
            <person name="Barry K."/>
            <person name="Bonette J."/>
            <person name="Campitelli B."/>
            <person name="Daum C."/>
            <person name="Gordon S."/>
            <person name="Gould B."/>
            <person name="Lipzen A."/>
            <person name="MacQueen A."/>
            <person name="Palacio-Mejia J."/>
            <person name="Plott C."/>
            <person name="Shakirov E."/>
            <person name="Shu S."/>
            <person name="Yoshinaga Y."/>
            <person name="Zane M."/>
            <person name="Rokhsar D."/>
            <person name="Grimwood J."/>
            <person name="Schmutz J."/>
            <person name="Juenger T."/>
        </authorList>
    </citation>
    <scope>NUCLEOTIDE SEQUENCE [LARGE SCALE GENOMIC DNA]</scope>
    <source>
        <strain evidence="3">cv. HAL2</strain>
    </source>
</reference>
<proteinExistence type="predicted"/>
<dbReference type="EMBL" id="CM009753">
    <property type="protein sequence ID" value="PUZ55996.1"/>
    <property type="molecule type" value="Genomic_DNA"/>
</dbReference>
<evidence type="ECO:0000313" key="3">
    <source>
        <dbReference type="Proteomes" id="UP000244336"/>
    </source>
</evidence>
<name>A0A2T7DK86_9POAL</name>
<dbReference type="Proteomes" id="UP000244336">
    <property type="component" value="Chromosome 5"/>
</dbReference>
<keyword evidence="3" id="KW-1185">Reference proteome</keyword>